<dbReference type="InterPro" id="IPR013530">
    <property type="entry name" value="PAD_C"/>
</dbReference>
<feature type="signal peptide" evidence="1">
    <location>
        <begin position="1"/>
        <end position="20"/>
    </location>
</feature>
<dbReference type="InterPro" id="IPR004303">
    <property type="entry name" value="PAD"/>
</dbReference>
<dbReference type="OrthoDB" id="5102063at2759"/>
<keyword evidence="4" id="KW-1185">Reference proteome</keyword>
<gene>
    <name evidence="3" type="ORF">JDV02_003423</name>
</gene>
<name>A0A9Q8V8F2_9HYPO</name>
<keyword evidence="3" id="KW-0378">Hydrolase</keyword>
<dbReference type="PROSITE" id="PS00018">
    <property type="entry name" value="EF_HAND_1"/>
    <property type="match status" value="1"/>
</dbReference>
<dbReference type="SUPFAM" id="SSF55909">
    <property type="entry name" value="Pentein"/>
    <property type="match status" value="1"/>
</dbReference>
<dbReference type="EMBL" id="CP086355">
    <property type="protein sequence ID" value="UNI17045.1"/>
    <property type="molecule type" value="Genomic_DNA"/>
</dbReference>
<dbReference type="PANTHER" id="PTHR10837">
    <property type="entry name" value="PEPTIDYLARGININE DEIMINASE"/>
    <property type="match status" value="1"/>
</dbReference>
<evidence type="ECO:0000259" key="2">
    <source>
        <dbReference type="Pfam" id="PF03068"/>
    </source>
</evidence>
<dbReference type="KEGG" id="ptkz:JDV02_003423"/>
<feature type="chain" id="PRO_5040383915" evidence="1">
    <location>
        <begin position="21"/>
        <end position="621"/>
    </location>
</feature>
<dbReference type="GO" id="GO:0005737">
    <property type="term" value="C:cytoplasm"/>
    <property type="evidence" value="ECO:0007669"/>
    <property type="project" value="InterPro"/>
</dbReference>
<dbReference type="Pfam" id="PF03068">
    <property type="entry name" value="PAD"/>
    <property type="match status" value="1"/>
</dbReference>
<dbReference type="GO" id="GO:0005509">
    <property type="term" value="F:calcium ion binding"/>
    <property type="evidence" value="ECO:0007669"/>
    <property type="project" value="InterPro"/>
</dbReference>
<dbReference type="AlphaFoldDB" id="A0A9Q8V8F2"/>
<sequence>MHHHSISSLLLLGGLHIAASLQVNLVADNSSSLSPVILADTNRDGAVDDADLEHRHQWTDAHGAIFLPNVGDQTHRCAAVDLAGLPLSNLELAACHDAAGDRLIAPHMAARVTTQPIRGLLDNAAGRIYTLPAAARDRVRVFWRHGGAGSDSADWTLINSQFEFNATSLAQGLGLAVDGRELVSDASTWDGSVQIAFEVSDGRRKGSDFVALKQAPVLVHHHLQTVDTFLTLQTNDSVSAWQAPFVKSLTDIAGRLHRPLPLRVLNNSNEVWAQDFMEPAFVSMPGPKGPISLRVLIRSAQSTRVNGRRVFNELRGDGVGGWQPGSGSGFGWEEINSGGNIETIPPYRSRSGVPYRSGRVLLGKHFDKYPAASMITFLESQGAQRPLFLEAGWLVAGHIDEMVQFLPYDNDLGFTMAVPDTAAALALLRSVRKAGHGSAPILSYNGSMAPDKDALFLDPSVRNKTVSSVLDDSQFLQINEYGQRFIDSNVALLLQEIPLDPKHVLRVPALWKDTTYPWPRSPDGVPTRLHRALPGERQLQAFFPHAVNGVVLGHDYVAPKPWGPVVDGRDVLESAIAEVYAKANMTVWFIDDYMSHHVRGGEVHCGTNTLRDTAVAWWKTE</sequence>
<dbReference type="GO" id="GO:0004668">
    <property type="term" value="F:protein-arginine deiminase activity"/>
    <property type="evidence" value="ECO:0007669"/>
    <property type="project" value="UniProtKB-EC"/>
</dbReference>
<dbReference type="InterPro" id="IPR018247">
    <property type="entry name" value="EF_Hand_1_Ca_BS"/>
</dbReference>
<dbReference type="PANTHER" id="PTHR10837:SF8">
    <property type="entry name" value="PROTEIN-ARGININE DEIMINASE"/>
    <property type="match status" value="1"/>
</dbReference>
<evidence type="ECO:0000313" key="3">
    <source>
        <dbReference type="EMBL" id="UNI17045.1"/>
    </source>
</evidence>
<evidence type="ECO:0000256" key="1">
    <source>
        <dbReference type="SAM" id="SignalP"/>
    </source>
</evidence>
<keyword evidence="1" id="KW-0732">Signal</keyword>
<protein>
    <submittedName>
        <fullName evidence="3">Protein-arginine deiminase</fullName>
        <ecNumber evidence="3">3.5.3.15</ecNumber>
    </submittedName>
</protein>
<feature type="domain" description="Protein-arginine deiminase C-terminal" evidence="2">
    <location>
        <begin position="207"/>
        <end position="619"/>
    </location>
</feature>
<proteinExistence type="predicted"/>
<organism evidence="3 4">
    <name type="scientific">Purpureocillium takamizusanense</name>
    <dbReference type="NCBI Taxonomy" id="2060973"/>
    <lineage>
        <taxon>Eukaryota</taxon>
        <taxon>Fungi</taxon>
        <taxon>Dikarya</taxon>
        <taxon>Ascomycota</taxon>
        <taxon>Pezizomycotina</taxon>
        <taxon>Sordariomycetes</taxon>
        <taxon>Hypocreomycetidae</taxon>
        <taxon>Hypocreales</taxon>
        <taxon>Ophiocordycipitaceae</taxon>
        <taxon>Purpureocillium</taxon>
    </lineage>
</organism>
<dbReference type="Proteomes" id="UP000829364">
    <property type="component" value="Chromosome 2"/>
</dbReference>
<dbReference type="GeneID" id="72065382"/>
<reference evidence="3" key="1">
    <citation type="submission" date="2021-11" db="EMBL/GenBank/DDBJ databases">
        <title>Purpureocillium_takamizusanense_genome.</title>
        <authorList>
            <person name="Nguyen N.-H."/>
        </authorList>
    </citation>
    <scope>NUCLEOTIDE SEQUENCE</scope>
    <source>
        <strain evidence="3">PT3</strain>
    </source>
</reference>
<dbReference type="Gene3D" id="3.75.10.10">
    <property type="entry name" value="L-arginine/glycine Amidinotransferase, Chain A"/>
    <property type="match status" value="1"/>
</dbReference>
<dbReference type="InterPro" id="IPR036556">
    <property type="entry name" value="PAD_central_sf"/>
</dbReference>
<dbReference type="RefSeq" id="XP_047840526.1">
    <property type="nucleotide sequence ID" value="XM_047984552.1"/>
</dbReference>
<dbReference type="EC" id="3.5.3.15" evidence="3"/>
<evidence type="ECO:0000313" key="4">
    <source>
        <dbReference type="Proteomes" id="UP000829364"/>
    </source>
</evidence>
<accession>A0A9Q8V8F2</accession>
<dbReference type="SUPFAM" id="SSF110083">
    <property type="entry name" value="Peptidylarginine deiminase Pad4, middle domain"/>
    <property type="match status" value="1"/>
</dbReference>